<keyword evidence="8" id="KW-0808">Transferase</keyword>
<dbReference type="Pfam" id="PF08447">
    <property type="entry name" value="PAS_3"/>
    <property type="match status" value="2"/>
</dbReference>
<dbReference type="SMART" id="SM00086">
    <property type="entry name" value="PAC"/>
    <property type="match status" value="3"/>
</dbReference>
<protein>
    <recommendedName>
        <fullName evidence="2">histidine kinase</fullName>
        <ecNumber evidence="2">2.7.13.3</ecNumber>
    </recommendedName>
</protein>
<evidence type="ECO:0000256" key="15">
    <source>
        <dbReference type="ARBA" id="ARBA00023170"/>
    </source>
</evidence>
<dbReference type="InterPro" id="IPR001610">
    <property type="entry name" value="PAC"/>
</dbReference>
<keyword evidence="11" id="KW-0418">Kinase</keyword>
<organism evidence="19 21">
    <name type="scientific">Sphingomonas yabuuchiae</name>
    <dbReference type="NCBI Taxonomy" id="172044"/>
    <lineage>
        <taxon>Bacteria</taxon>
        <taxon>Pseudomonadati</taxon>
        <taxon>Pseudomonadota</taxon>
        <taxon>Alphaproteobacteria</taxon>
        <taxon>Sphingomonadales</taxon>
        <taxon>Sphingomonadaceae</taxon>
        <taxon>Sphingomonas</taxon>
    </lineage>
</organism>
<dbReference type="Pfam" id="PF08448">
    <property type="entry name" value="PAS_4"/>
    <property type="match status" value="1"/>
</dbReference>
<dbReference type="FunFam" id="3.30.450.20:FF:000099">
    <property type="entry name" value="Sensory box sensor histidine kinase"/>
    <property type="match status" value="1"/>
</dbReference>
<evidence type="ECO:0000256" key="13">
    <source>
        <dbReference type="ARBA" id="ARBA00022991"/>
    </source>
</evidence>
<evidence type="ECO:0000256" key="7">
    <source>
        <dbReference type="ARBA" id="ARBA00022643"/>
    </source>
</evidence>
<dbReference type="CDD" id="cd00130">
    <property type="entry name" value="PAS"/>
    <property type="match status" value="2"/>
</dbReference>
<evidence type="ECO:0000259" key="16">
    <source>
        <dbReference type="PROSITE" id="PS50112"/>
    </source>
</evidence>
<dbReference type="SMART" id="SM00911">
    <property type="entry name" value="HWE_HK"/>
    <property type="match status" value="1"/>
</dbReference>
<feature type="domain" description="PAS" evidence="16">
    <location>
        <begin position="152"/>
        <end position="222"/>
    </location>
</feature>
<evidence type="ECO:0000256" key="1">
    <source>
        <dbReference type="ARBA" id="ARBA00000085"/>
    </source>
</evidence>
<evidence type="ECO:0000256" key="6">
    <source>
        <dbReference type="ARBA" id="ARBA00022630"/>
    </source>
</evidence>
<evidence type="ECO:0000256" key="10">
    <source>
        <dbReference type="ARBA" id="ARBA00022741"/>
    </source>
</evidence>
<keyword evidence="4" id="KW-0597">Phosphoprotein</keyword>
<dbReference type="InterPro" id="IPR011102">
    <property type="entry name" value="Sig_transdc_His_kinase_HWE"/>
</dbReference>
<dbReference type="PANTHER" id="PTHR41523">
    <property type="entry name" value="TWO-COMPONENT SYSTEM SENSOR PROTEIN"/>
    <property type="match status" value="1"/>
</dbReference>
<evidence type="ECO:0000313" key="21">
    <source>
        <dbReference type="Proteomes" id="UP000704529"/>
    </source>
</evidence>
<dbReference type="Proteomes" id="UP000584663">
    <property type="component" value="Unassembled WGS sequence"/>
</dbReference>
<evidence type="ECO:0000313" key="20">
    <source>
        <dbReference type="Proteomes" id="UP000584663"/>
    </source>
</evidence>
<evidence type="ECO:0000313" key="18">
    <source>
        <dbReference type="EMBL" id="MBB4611231.1"/>
    </source>
</evidence>
<dbReference type="RefSeq" id="WP_184106581.1">
    <property type="nucleotide sequence ID" value="NZ_JACHNX010000022.1"/>
</dbReference>
<dbReference type="PROSITE" id="PS50113">
    <property type="entry name" value="PAC"/>
    <property type="match status" value="3"/>
</dbReference>
<gene>
    <name evidence="18" type="ORF">GGQ89_003477</name>
    <name evidence="19" type="ORF">JYA60_02650</name>
</gene>
<dbReference type="PANTHER" id="PTHR41523:SF8">
    <property type="entry name" value="ETHYLENE RESPONSE SENSOR PROTEIN"/>
    <property type="match status" value="1"/>
</dbReference>
<dbReference type="PROSITE" id="PS50112">
    <property type="entry name" value="PAS"/>
    <property type="match status" value="1"/>
</dbReference>
<dbReference type="AlphaFoldDB" id="A0AA40ZZB4"/>
<dbReference type="InterPro" id="IPR000014">
    <property type="entry name" value="PAS"/>
</dbReference>
<dbReference type="InterPro" id="IPR035965">
    <property type="entry name" value="PAS-like_dom_sf"/>
</dbReference>
<dbReference type="EMBL" id="JAFHKU010000107">
    <property type="protein sequence ID" value="MBN3557130.1"/>
    <property type="molecule type" value="Genomic_DNA"/>
</dbReference>
<accession>A0AA40ZZB4</accession>
<feature type="domain" description="PAC" evidence="17">
    <location>
        <begin position="476"/>
        <end position="529"/>
    </location>
</feature>
<dbReference type="EMBL" id="JACHNX010000022">
    <property type="protein sequence ID" value="MBB4611231.1"/>
    <property type="molecule type" value="Genomic_DNA"/>
</dbReference>
<dbReference type="Proteomes" id="UP000704529">
    <property type="component" value="Unassembled WGS sequence"/>
</dbReference>
<reference evidence="19" key="2">
    <citation type="submission" date="2021-01" db="EMBL/GenBank/DDBJ databases">
        <title>Genome Sequencing of Type Strains.</title>
        <authorList>
            <person name="Lemaire J.F."/>
            <person name="Inderbitzin P."/>
            <person name="Collins S.B."/>
            <person name="Wespe N."/>
            <person name="Knight-Connoni V."/>
        </authorList>
    </citation>
    <scope>NUCLEOTIDE SEQUENCE</scope>
    <source>
        <strain evidence="19">DSM 14562</strain>
    </source>
</reference>
<evidence type="ECO:0000313" key="19">
    <source>
        <dbReference type="EMBL" id="MBN3557130.1"/>
    </source>
</evidence>
<dbReference type="InterPro" id="IPR000700">
    <property type="entry name" value="PAS-assoc_C"/>
</dbReference>
<dbReference type="SUPFAM" id="SSF55874">
    <property type="entry name" value="ATPase domain of HSP90 chaperone/DNA topoisomerase II/histidine kinase"/>
    <property type="match status" value="1"/>
</dbReference>
<evidence type="ECO:0000256" key="9">
    <source>
        <dbReference type="ARBA" id="ARBA00022737"/>
    </source>
</evidence>
<dbReference type="GO" id="GO:0004673">
    <property type="term" value="F:protein histidine kinase activity"/>
    <property type="evidence" value="ECO:0007669"/>
    <property type="project" value="UniProtKB-EC"/>
</dbReference>
<evidence type="ECO:0000256" key="2">
    <source>
        <dbReference type="ARBA" id="ARBA00012438"/>
    </source>
</evidence>
<keyword evidence="5" id="KW-0716">Sensory transduction</keyword>
<evidence type="ECO:0000256" key="12">
    <source>
        <dbReference type="ARBA" id="ARBA00022840"/>
    </source>
</evidence>
<keyword evidence="15" id="KW-0675">Receptor</keyword>
<evidence type="ECO:0000256" key="8">
    <source>
        <dbReference type="ARBA" id="ARBA00022679"/>
    </source>
</evidence>
<keyword evidence="3" id="KW-0600">Photoreceptor protein</keyword>
<keyword evidence="12" id="KW-0067">ATP-binding</keyword>
<evidence type="ECO:0000256" key="14">
    <source>
        <dbReference type="ARBA" id="ARBA00023026"/>
    </source>
</evidence>
<dbReference type="InterPro" id="IPR036890">
    <property type="entry name" value="HATPase_C_sf"/>
</dbReference>
<keyword evidence="7" id="KW-0288">FMN</keyword>
<evidence type="ECO:0000256" key="3">
    <source>
        <dbReference type="ARBA" id="ARBA00022543"/>
    </source>
</evidence>
<dbReference type="GO" id="GO:0009881">
    <property type="term" value="F:photoreceptor activity"/>
    <property type="evidence" value="ECO:0007669"/>
    <property type="project" value="UniProtKB-KW"/>
</dbReference>
<dbReference type="EC" id="2.7.13.3" evidence="2"/>
<dbReference type="Gene3D" id="3.30.450.20">
    <property type="entry name" value="PAS domain"/>
    <property type="match status" value="4"/>
</dbReference>
<comment type="caution">
    <text evidence="19">The sequence shown here is derived from an EMBL/GenBank/DDBJ whole genome shotgun (WGS) entry which is preliminary data.</text>
</comment>
<dbReference type="Gene3D" id="3.30.565.10">
    <property type="entry name" value="Histidine kinase-like ATPase, C-terminal domain"/>
    <property type="match status" value="1"/>
</dbReference>
<comment type="catalytic activity">
    <reaction evidence="1">
        <text>ATP + protein L-histidine = ADP + protein N-phospho-L-histidine.</text>
        <dbReference type="EC" id="2.7.13.3"/>
    </reaction>
</comment>
<keyword evidence="9" id="KW-0677">Repeat</keyword>
<proteinExistence type="predicted"/>
<reference evidence="18 20" key="1">
    <citation type="submission" date="2020-08" db="EMBL/GenBank/DDBJ databases">
        <title>Genomic Encyclopedia of Type Strains, Phase IV (KMG-IV): sequencing the most valuable type-strain genomes for metagenomic binning, comparative biology and taxonomic classification.</title>
        <authorList>
            <person name="Goeker M."/>
        </authorList>
    </citation>
    <scope>NUCLEOTIDE SEQUENCE [LARGE SCALE GENOMIC DNA]</scope>
    <source>
        <strain evidence="18 20">DSM 14562</strain>
    </source>
</reference>
<sequence>MAVRIRDRAWTETPLGAIGHWPQSLKTVVDLMLASSSMMSLVWGEEAIHLYNDRFTELLREHHVDALGQSAFQTFARSRDVFAADIAAGMAGKSARLQAQRYPVQRNGRLEDAWFDVDYAPVRDEAGRVAGVLWTLRETTAQVLAERTLRESEARHRLLIGSWAQAVWETDPDGVVVTDSPSWRAYTGQTETEWLGYGWLDAIHPDDRAYAERQWREAMTIRGLVDAEFRLRAPDGGWRWTNVRAGPVLDAEGRIEKWAGINIDIDARKRAETALRDSEAKYRALFESMDEAYAVVEVLRDDHGRWADFRFVEVNPAFLQHTGMPWPVGQTATELLGTPNPHWTKLYGQVLDTGRSIRVEESEPTLDRLFDLNIFPLDTGLHHVAVLFTNITERRRIEERVRASEAWLHLLVEGIPQLVWRSAELGQWSWASSQWQAFTGQSLTASIGRGWLDAVCSDDHDAVLRAWDGASLSGRIDVEFRVRRASDGAYVWHHMRAMPVRDDARRIVEWLGTTTDVQQLKELQERQSILVDELQHRTRNLIGVVRSMADKTARSSADLSDFRLRFRDRLESLARVQGLLSRLHDVDRVMFDDLIRTELSAINGGLDHVSLTGPAGVRLRSSTVQTLAMALHELATNAVKYGALGQATGHLAVTWSLEPMGDDGQPWLHIDWRESGVAMPPAGSAPKGTGQGRELIERALPYQLRARTSYQHGPDGVLCAISLPVSASKEVGAYG</sequence>
<feature type="domain" description="PAC" evidence="17">
    <location>
        <begin position="225"/>
        <end position="277"/>
    </location>
</feature>
<dbReference type="InterPro" id="IPR013656">
    <property type="entry name" value="PAS_4"/>
</dbReference>
<keyword evidence="13" id="KW-0157">Chromophore</keyword>
<feature type="domain" description="PAC" evidence="17">
    <location>
        <begin position="98"/>
        <end position="151"/>
    </location>
</feature>
<name>A0AA40ZZB4_9SPHN</name>
<dbReference type="SMART" id="SM00091">
    <property type="entry name" value="PAS"/>
    <property type="match status" value="4"/>
</dbReference>
<keyword evidence="20" id="KW-1185">Reference proteome</keyword>
<evidence type="ECO:0000256" key="4">
    <source>
        <dbReference type="ARBA" id="ARBA00022553"/>
    </source>
</evidence>
<keyword evidence="6" id="KW-0285">Flavoprotein</keyword>
<dbReference type="Pfam" id="PF07536">
    <property type="entry name" value="HWE_HK"/>
    <property type="match status" value="1"/>
</dbReference>
<evidence type="ECO:0000256" key="5">
    <source>
        <dbReference type="ARBA" id="ARBA00022606"/>
    </source>
</evidence>
<dbReference type="SUPFAM" id="SSF55785">
    <property type="entry name" value="PYP-like sensor domain (PAS domain)"/>
    <property type="match status" value="4"/>
</dbReference>
<dbReference type="NCBIfam" id="TIGR00229">
    <property type="entry name" value="sensory_box"/>
    <property type="match status" value="2"/>
</dbReference>
<keyword evidence="10" id="KW-0547">Nucleotide-binding</keyword>
<keyword evidence="14" id="KW-0843">Virulence</keyword>
<dbReference type="GO" id="GO:0005524">
    <property type="term" value="F:ATP binding"/>
    <property type="evidence" value="ECO:0007669"/>
    <property type="project" value="UniProtKB-KW"/>
</dbReference>
<dbReference type="Pfam" id="PF13188">
    <property type="entry name" value="PAS_8"/>
    <property type="match status" value="1"/>
</dbReference>
<evidence type="ECO:0000256" key="11">
    <source>
        <dbReference type="ARBA" id="ARBA00022777"/>
    </source>
</evidence>
<evidence type="ECO:0000259" key="17">
    <source>
        <dbReference type="PROSITE" id="PS50113"/>
    </source>
</evidence>
<dbReference type="InterPro" id="IPR013655">
    <property type="entry name" value="PAS_fold_3"/>
</dbReference>